<organism evidence="1 2">
    <name type="scientific">Vibrio phage vB_VhaP_VH-5</name>
    <dbReference type="NCBI Taxonomy" id="2660694"/>
    <lineage>
        <taxon>Viruses</taxon>
        <taxon>Duplodnaviria</taxon>
        <taxon>Heunggongvirae</taxon>
        <taxon>Uroviricota</taxon>
        <taxon>Caudoviricetes</taxon>
        <taxon>Autographivirales</taxon>
        <taxon>Autoscriptoviridae</taxon>
        <taxon>Linggongvirus</taxon>
        <taxon>Linggongvirus VH5</taxon>
    </lineage>
</organism>
<protein>
    <submittedName>
        <fullName evidence="1">Exonuclease</fullName>
    </submittedName>
</protein>
<sequence length="329" mass="37529">MADLSFLGLSSADVGTLSTFQPSDSKGRVLLYDGDAACYVHTTGVKKLSTAQNRLEKDILTMMYLAKCDSARVHLTPRGCRKNNRHLLLGVKPYQANRGSAKKPQWLEPLRDTAPEYFKDHPDIDVFGHYDLEADDALMIDHYSMDNGVLVSADKDLLISPKEQYMPLTGEFLVLPKTDRFGWIKRYEWMTSSGKPKAKCVGKGTKFFLAQMLMGDSADHVQGILKYNNKLCGYAGALAALEHIECEHDAVNTVLDGYRVLDQNPIPEGQAMWLLRTFDDDVYQYFASNELTSENRAFLDDCYYNRKWVLLQDEYDDMTEEQYYALFRR</sequence>
<reference evidence="1 2" key="1">
    <citation type="submission" date="2019-09" db="EMBL/GenBank/DDBJ databases">
        <authorList>
            <person name="Cui H."/>
            <person name="Cong C."/>
            <person name="Xu Y."/>
            <person name="Wang L."/>
            <person name="Li X."/>
            <person name="Zhang J."/>
        </authorList>
    </citation>
    <scope>NUCLEOTIDE SEQUENCE [LARGE SCALE GENOMIC DNA]</scope>
</reference>
<dbReference type="Proteomes" id="UP000396795">
    <property type="component" value="Segment"/>
</dbReference>
<accession>A0A5Q2WCM9</accession>
<name>A0A5Q2WCM9_9CAUD</name>
<evidence type="ECO:0000313" key="2">
    <source>
        <dbReference type="Proteomes" id="UP000396795"/>
    </source>
</evidence>
<keyword evidence="1" id="KW-0378">Hydrolase</keyword>
<dbReference type="Gene3D" id="3.40.50.1010">
    <property type="entry name" value="5'-nuclease"/>
    <property type="match status" value="1"/>
</dbReference>
<keyword evidence="1" id="KW-0269">Exonuclease</keyword>
<evidence type="ECO:0000313" key="1">
    <source>
        <dbReference type="EMBL" id="QGH73768.1"/>
    </source>
</evidence>
<dbReference type="GO" id="GO:0004527">
    <property type="term" value="F:exonuclease activity"/>
    <property type="evidence" value="ECO:0007669"/>
    <property type="project" value="UniProtKB-KW"/>
</dbReference>
<dbReference type="EMBL" id="MN497414">
    <property type="protein sequence ID" value="QGH73768.1"/>
    <property type="molecule type" value="Genomic_DNA"/>
</dbReference>
<proteinExistence type="predicted"/>
<keyword evidence="2" id="KW-1185">Reference proteome</keyword>
<keyword evidence="1" id="KW-0540">Nuclease</keyword>